<dbReference type="AlphaFoldDB" id="A0A4S8ZGM6"/>
<feature type="region of interest" description="Disordered" evidence="1">
    <location>
        <begin position="103"/>
        <end position="124"/>
    </location>
</feature>
<comment type="caution">
    <text evidence="3">The sequence shown here is derived from an EMBL/GenBank/DDBJ whole genome shotgun (WGS) entry which is preliminary data.</text>
</comment>
<evidence type="ECO:0000313" key="3">
    <source>
        <dbReference type="EMBL" id="THW64995.1"/>
    </source>
</evidence>
<dbReference type="EMBL" id="QZAN01000016">
    <property type="protein sequence ID" value="THW64995.1"/>
    <property type="molecule type" value="Genomic_DNA"/>
</dbReference>
<evidence type="ECO:0000313" key="4">
    <source>
        <dbReference type="Proteomes" id="UP000310421"/>
    </source>
</evidence>
<keyword evidence="2" id="KW-1133">Transmembrane helix</keyword>
<protein>
    <submittedName>
        <fullName evidence="3">Uncharacterized protein</fullName>
    </submittedName>
</protein>
<accession>A0A4S8ZGM6</accession>
<sequence>MNGGFSFESTPQCSDLIADMLLSDALMSSFAAGPAGSTMMWGFGATLGADAANAAVGEMRPPVNLLIIRASIAISVREGTEYHSIQPETIFWTRLGRPPEFFGDTESGRHAVGSRSRQPEANNAPSLNQVSSMCCLDSSRTFAQMAFSLMHMLLHHASMQNSLVTAILLPAISLSVAALIIVGVYFQPGLTATMPPKRTKKVPVVPKTQGRLNFERQPKPQASVPPLIQVLSQYQLMIMVTDQLSSADIIHLTSTCREIKTYLTDDETIYTRIKERALCDGKGIEARAKCFGHWKGDVTKAQVECEGIVSEPCDGCHAMVCNNCRYHITYLDDLPCCKNDAEHWESHEADFASVIETVRLCHADHCGECPDFHSGNFPIEGIRAALLAGEPRERRFCTDCRPDLDDGDGDVDVEAICDIIAMHEMDGNWCFCTLSEKFIEERWLCIPCFFKLETEAYSRRSKREIYKWEMEKGVKTRKHVKTEYFCDCGKVANVGCLALCRWCDDYIRTAQVDEFMEY</sequence>
<proteinExistence type="predicted"/>
<evidence type="ECO:0000256" key="2">
    <source>
        <dbReference type="SAM" id="Phobius"/>
    </source>
</evidence>
<feature type="compositionally biased region" description="Polar residues" evidence="1">
    <location>
        <begin position="115"/>
        <end position="124"/>
    </location>
</feature>
<evidence type="ECO:0000256" key="1">
    <source>
        <dbReference type="SAM" id="MobiDB-lite"/>
    </source>
</evidence>
<keyword evidence="2" id="KW-0812">Transmembrane</keyword>
<feature type="transmembrane region" description="Helical" evidence="2">
    <location>
        <begin position="163"/>
        <end position="186"/>
    </location>
</feature>
<name>A0A4S8ZGM6_AURPU</name>
<reference evidence="3 4" key="1">
    <citation type="submission" date="2018-10" db="EMBL/GenBank/DDBJ databases">
        <title>Fifty Aureobasidium pullulans genomes reveal a recombining polyextremotolerant generalist.</title>
        <authorList>
            <person name="Gostincar C."/>
            <person name="Turk M."/>
            <person name="Zajc J."/>
            <person name="Gunde-Cimerman N."/>
        </authorList>
    </citation>
    <scope>NUCLEOTIDE SEQUENCE [LARGE SCALE GENOMIC DNA]</scope>
    <source>
        <strain evidence="3 4">EXF-10751</strain>
    </source>
</reference>
<organism evidence="3 4">
    <name type="scientific">Aureobasidium pullulans</name>
    <name type="common">Black yeast</name>
    <name type="synonym">Pullularia pullulans</name>
    <dbReference type="NCBI Taxonomy" id="5580"/>
    <lineage>
        <taxon>Eukaryota</taxon>
        <taxon>Fungi</taxon>
        <taxon>Dikarya</taxon>
        <taxon>Ascomycota</taxon>
        <taxon>Pezizomycotina</taxon>
        <taxon>Dothideomycetes</taxon>
        <taxon>Dothideomycetidae</taxon>
        <taxon>Dothideales</taxon>
        <taxon>Saccotheciaceae</taxon>
        <taxon>Aureobasidium</taxon>
    </lineage>
</organism>
<gene>
    <name evidence="3" type="ORF">D6D20_02420</name>
</gene>
<keyword evidence="2" id="KW-0472">Membrane</keyword>
<dbReference type="Proteomes" id="UP000310421">
    <property type="component" value="Unassembled WGS sequence"/>
</dbReference>